<dbReference type="OrthoDB" id="3508512at2759"/>
<evidence type="ECO:0000256" key="1">
    <source>
        <dbReference type="SAM" id="MobiDB-lite"/>
    </source>
</evidence>
<dbReference type="EMBL" id="JAPEIS010000008">
    <property type="protein sequence ID" value="KAJ8064022.1"/>
    <property type="molecule type" value="Genomic_DNA"/>
</dbReference>
<sequence>MIVPKGEVSVEEKDRWVDDGTRQRCKWWGEARYWDGYQGDREDSVKRKGGGNRHGRGQEKSWRKNDAEGKIKNKEATLPKLDEGASSKAKGNGKNDEKSVEWHAQ</sequence>
<comment type="caution">
    <text evidence="2">The sequence shown here is derived from an EMBL/GenBank/DDBJ whole genome shotgun (WGS) entry which is preliminary data.</text>
</comment>
<evidence type="ECO:0000313" key="3">
    <source>
        <dbReference type="Proteomes" id="UP001152300"/>
    </source>
</evidence>
<proteinExistence type="predicted"/>
<feature type="compositionally biased region" description="Basic and acidic residues" evidence="1">
    <location>
        <begin position="56"/>
        <end position="85"/>
    </location>
</feature>
<gene>
    <name evidence="2" type="ORF">OCU04_007863</name>
</gene>
<organism evidence="2 3">
    <name type="scientific">Sclerotinia nivalis</name>
    <dbReference type="NCBI Taxonomy" id="352851"/>
    <lineage>
        <taxon>Eukaryota</taxon>
        <taxon>Fungi</taxon>
        <taxon>Dikarya</taxon>
        <taxon>Ascomycota</taxon>
        <taxon>Pezizomycotina</taxon>
        <taxon>Leotiomycetes</taxon>
        <taxon>Helotiales</taxon>
        <taxon>Sclerotiniaceae</taxon>
        <taxon>Sclerotinia</taxon>
    </lineage>
</organism>
<evidence type="ECO:0000313" key="2">
    <source>
        <dbReference type="EMBL" id="KAJ8064022.1"/>
    </source>
</evidence>
<accession>A0A9X0DJK5</accession>
<protein>
    <submittedName>
        <fullName evidence="2">Uncharacterized protein</fullName>
    </submittedName>
</protein>
<feature type="region of interest" description="Disordered" evidence="1">
    <location>
        <begin position="38"/>
        <end position="105"/>
    </location>
</feature>
<dbReference type="AlphaFoldDB" id="A0A9X0DJK5"/>
<name>A0A9X0DJK5_9HELO</name>
<keyword evidence="3" id="KW-1185">Reference proteome</keyword>
<feature type="compositionally biased region" description="Basic and acidic residues" evidence="1">
    <location>
        <begin position="93"/>
        <end position="105"/>
    </location>
</feature>
<dbReference type="Proteomes" id="UP001152300">
    <property type="component" value="Unassembled WGS sequence"/>
</dbReference>
<reference evidence="2" key="1">
    <citation type="submission" date="2022-11" db="EMBL/GenBank/DDBJ databases">
        <title>Genome Resource of Sclerotinia nivalis Strain SnTB1, a Plant Pathogen Isolated from American Ginseng.</title>
        <authorList>
            <person name="Fan S."/>
        </authorList>
    </citation>
    <scope>NUCLEOTIDE SEQUENCE</scope>
    <source>
        <strain evidence="2">SnTB1</strain>
    </source>
</reference>